<reference evidence="1" key="1">
    <citation type="submission" date="2021-01" db="EMBL/GenBank/DDBJ databases">
        <title>Chromosome-level genome assembly of a human fungal pathogen reveals clustering of transcriptionally co-regulated genes.</title>
        <authorList>
            <person name="Voorhies M."/>
            <person name="Cohen S."/>
            <person name="Shea T.P."/>
            <person name="Petrus S."/>
            <person name="Munoz J.F."/>
            <person name="Poplawski S."/>
            <person name="Goldman W.E."/>
            <person name="Michael T."/>
            <person name="Cuomo C.A."/>
            <person name="Sil A."/>
            <person name="Beyhan S."/>
        </authorList>
    </citation>
    <scope>NUCLEOTIDE SEQUENCE</scope>
    <source>
        <strain evidence="1">WU24</strain>
    </source>
</reference>
<dbReference type="InterPro" id="IPR025213">
    <property type="entry name" value="Sim4_Fta2"/>
</dbReference>
<accession>A0A8A1MIH3</accession>
<dbReference type="Pfam" id="PF13095">
    <property type="entry name" value="FTA2"/>
    <property type="match status" value="1"/>
</dbReference>
<evidence type="ECO:0000313" key="2">
    <source>
        <dbReference type="Proteomes" id="UP000663671"/>
    </source>
</evidence>
<organism evidence="1 2">
    <name type="scientific">Ajellomyces capsulatus</name>
    <name type="common">Darling's disease fungus</name>
    <name type="synonym">Histoplasma capsulatum</name>
    <dbReference type="NCBI Taxonomy" id="5037"/>
    <lineage>
        <taxon>Eukaryota</taxon>
        <taxon>Fungi</taxon>
        <taxon>Dikarya</taxon>
        <taxon>Ascomycota</taxon>
        <taxon>Pezizomycotina</taxon>
        <taxon>Eurotiomycetes</taxon>
        <taxon>Eurotiomycetidae</taxon>
        <taxon>Onygenales</taxon>
        <taxon>Ajellomycetaceae</taxon>
        <taxon>Histoplasma</taxon>
    </lineage>
</organism>
<proteinExistence type="predicted"/>
<dbReference type="VEuPathDB" id="FungiDB:I7I51_01429"/>
<dbReference type="Proteomes" id="UP000663671">
    <property type="component" value="Chromosome 1"/>
</dbReference>
<dbReference type="AlphaFoldDB" id="A0A8A1MIH3"/>
<sequence length="297" mass="35046">MTVEPSSGELKLQLDDSIIGQWLSELPMDHPERKSTSKPQLRRFIHHDKPINRLGFLGAGAESCVYHIECEGKSYALKLAKHWPYYDTDFPNRIKAHERMLMAPFVREARAFARLDSVGENGIWAVKCHGWIKLNDSQFKELGNKHQIFCRWAIIKDMIPDEISMNDIPEVRRKMQIARKALLWPGDVKPENYRGSFIMDLGNTITYPEIRRFWWNARRREIFAGMDRCFSNWEPSDWDGKPVDKFFNDMHKKNVAAAKKLEEWLKKKQDEQENQEEPFIQLQGDETNRWLNPEKEV</sequence>
<dbReference type="EMBL" id="CP069114">
    <property type="protein sequence ID" value="QSS64362.1"/>
    <property type="molecule type" value="Genomic_DNA"/>
</dbReference>
<gene>
    <name evidence="1" type="ORF">I7I51_01429</name>
</gene>
<name>A0A8A1MIH3_AJECA</name>
<evidence type="ECO:0000313" key="1">
    <source>
        <dbReference type="EMBL" id="QSS64362.1"/>
    </source>
</evidence>
<protein>
    <submittedName>
        <fullName evidence="1">Uncharacterized protein</fullName>
    </submittedName>
</protein>
<dbReference type="OrthoDB" id="3432781at2759"/>